<reference evidence="2" key="1">
    <citation type="journal article" date="2019" name="Int. J. Syst. Evol. Microbiol.">
        <title>The Global Catalogue of Microorganisms (GCM) 10K type strain sequencing project: providing services to taxonomists for standard genome sequencing and annotation.</title>
        <authorList>
            <consortium name="The Broad Institute Genomics Platform"/>
            <consortium name="The Broad Institute Genome Sequencing Center for Infectious Disease"/>
            <person name="Wu L."/>
            <person name="Ma J."/>
        </authorList>
    </citation>
    <scope>NUCLEOTIDE SEQUENCE [LARGE SCALE GENOMIC DNA]</scope>
    <source>
        <strain evidence="2">CCUG 60524</strain>
    </source>
</reference>
<evidence type="ECO:0000313" key="1">
    <source>
        <dbReference type="EMBL" id="MFD0980297.1"/>
    </source>
</evidence>
<sequence length="230" mass="24539">MRNVGFGVIAALGLVSVPEASAQNWKDRLQQGADIVREGANAAQRGASGVANRVNESVNSTVDLLTNEATPQETRDELDTMAIDVMNRLFSEQPDAALLFEQSTGYAVFDTRKLVLAGLAAGAGRGVAVSRDGSKHVYMNMGTAGVGLSFGIGGFETQVVILFEDDFKFLEFVTSGYDATAEAGTMFGDDKESLGIRWIDGRAIFHLTKKGWKASATAAGTKYWVDATLN</sequence>
<comment type="caution">
    <text evidence="1">The sequence shown here is derived from an EMBL/GenBank/DDBJ whole genome shotgun (WGS) entry which is preliminary data.</text>
</comment>
<dbReference type="EMBL" id="JBHTJT010000014">
    <property type="protein sequence ID" value="MFD0980297.1"/>
    <property type="molecule type" value="Genomic_DNA"/>
</dbReference>
<keyword evidence="2" id="KW-1185">Reference proteome</keyword>
<dbReference type="RefSeq" id="WP_386074615.1">
    <property type="nucleotide sequence ID" value="NZ_JBHTJT010000014.1"/>
</dbReference>
<accession>A0ABW3IRP1</accession>
<protein>
    <recommendedName>
        <fullName evidence="3">Ysc84 actin-binding domain-containing protein</fullName>
    </recommendedName>
</protein>
<name>A0ABW3IRP1_9RHOB</name>
<evidence type="ECO:0000313" key="2">
    <source>
        <dbReference type="Proteomes" id="UP001597108"/>
    </source>
</evidence>
<organism evidence="1 2">
    <name type="scientific">Tropicimonas aquimaris</name>
    <dbReference type="NCBI Taxonomy" id="914152"/>
    <lineage>
        <taxon>Bacteria</taxon>
        <taxon>Pseudomonadati</taxon>
        <taxon>Pseudomonadota</taxon>
        <taxon>Alphaproteobacteria</taxon>
        <taxon>Rhodobacterales</taxon>
        <taxon>Roseobacteraceae</taxon>
        <taxon>Tropicimonas</taxon>
    </lineage>
</organism>
<evidence type="ECO:0008006" key="3">
    <source>
        <dbReference type="Google" id="ProtNLM"/>
    </source>
</evidence>
<proteinExistence type="predicted"/>
<dbReference type="Proteomes" id="UP001597108">
    <property type="component" value="Unassembled WGS sequence"/>
</dbReference>
<gene>
    <name evidence="1" type="ORF">ACFQ2S_11605</name>
</gene>